<gene>
    <name evidence="2" type="ORF">SAMN05216474_2655</name>
</gene>
<evidence type="ECO:0000313" key="2">
    <source>
        <dbReference type="EMBL" id="SFT84583.1"/>
    </source>
</evidence>
<dbReference type="STRING" id="477690.SAMN05216474_2655"/>
<name>A0A1I7BBK8_9FLAO</name>
<organism evidence="2 3">
    <name type="scientific">Lishizhenia tianjinensis</name>
    <dbReference type="NCBI Taxonomy" id="477690"/>
    <lineage>
        <taxon>Bacteria</taxon>
        <taxon>Pseudomonadati</taxon>
        <taxon>Bacteroidota</taxon>
        <taxon>Flavobacteriia</taxon>
        <taxon>Flavobacteriales</taxon>
        <taxon>Crocinitomicaceae</taxon>
        <taxon>Lishizhenia</taxon>
    </lineage>
</organism>
<evidence type="ECO:0000256" key="1">
    <source>
        <dbReference type="SAM" id="Phobius"/>
    </source>
</evidence>
<feature type="transmembrane region" description="Helical" evidence="1">
    <location>
        <begin position="12"/>
        <end position="32"/>
    </location>
</feature>
<keyword evidence="3" id="KW-1185">Reference proteome</keyword>
<keyword evidence="1" id="KW-0472">Membrane</keyword>
<accession>A0A1I7BBK8</accession>
<keyword evidence="1" id="KW-1133">Transmembrane helix</keyword>
<protein>
    <submittedName>
        <fullName evidence="2">Uncharacterized protein</fullName>
    </submittedName>
</protein>
<feature type="transmembrane region" description="Helical" evidence="1">
    <location>
        <begin position="99"/>
        <end position="117"/>
    </location>
</feature>
<feature type="transmembrane region" description="Helical" evidence="1">
    <location>
        <begin position="38"/>
        <end position="55"/>
    </location>
</feature>
<proteinExistence type="predicted"/>
<dbReference type="EMBL" id="FPAS01000005">
    <property type="protein sequence ID" value="SFT84583.1"/>
    <property type="molecule type" value="Genomic_DNA"/>
</dbReference>
<feature type="transmembrane region" description="Helical" evidence="1">
    <location>
        <begin position="75"/>
        <end position="93"/>
    </location>
</feature>
<sequence length="123" mass="14890">MQRTKHIWNKFIFPFVLLGYYFYFFYLLYSLISSEEFNFTPVFGLLLFLSILYVFSMRYVEKNSLYISRKQKSRLNYSVLFLPLLVLYVYHSIDPLALHTWYILIIPVVVDLIINQIKHNNKA</sequence>
<dbReference type="RefSeq" id="WP_090251333.1">
    <property type="nucleotide sequence ID" value="NZ_FPAS01000005.1"/>
</dbReference>
<evidence type="ECO:0000313" key="3">
    <source>
        <dbReference type="Proteomes" id="UP000236454"/>
    </source>
</evidence>
<reference evidence="2 3" key="1">
    <citation type="submission" date="2016-10" db="EMBL/GenBank/DDBJ databases">
        <authorList>
            <person name="de Groot N.N."/>
        </authorList>
    </citation>
    <scope>NUCLEOTIDE SEQUENCE [LARGE SCALE GENOMIC DNA]</scope>
    <source>
        <strain evidence="2 3">CGMCC 1.7005</strain>
    </source>
</reference>
<dbReference type="Proteomes" id="UP000236454">
    <property type="component" value="Unassembled WGS sequence"/>
</dbReference>
<keyword evidence="1" id="KW-0812">Transmembrane</keyword>
<dbReference type="AlphaFoldDB" id="A0A1I7BBK8"/>